<keyword evidence="4" id="KW-1185">Reference proteome</keyword>
<dbReference type="Gene3D" id="3.50.80.10">
    <property type="entry name" value="D-tyrosyl-tRNA(Tyr) deacylase"/>
    <property type="match status" value="1"/>
</dbReference>
<dbReference type="GO" id="GO:0106026">
    <property type="term" value="F:Gly-tRNA(Ala) deacylase activity"/>
    <property type="evidence" value="ECO:0007669"/>
    <property type="project" value="UniProtKB-UniRule"/>
</dbReference>
<comment type="similarity">
    <text evidence="1 2">Belongs to the DTD family.</text>
</comment>
<comment type="subunit">
    <text evidence="2">Homodimer.</text>
</comment>
<comment type="catalytic activity">
    <reaction evidence="2">
        <text>glycyl-tRNA(Ala) + H2O = tRNA(Ala) + glycine + H(+)</text>
        <dbReference type="Rhea" id="RHEA:53744"/>
        <dbReference type="Rhea" id="RHEA-COMP:9657"/>
        <dbReference type="Rhea" id="RHEA-COMP:13640"/>
        <dbReference type="ChEBI" id="CHEBI:15377"/>
        <dbReference type="ChEBI" id="CHEBI:15378"/>
        <dbReference type="ChEBI" id="CHEBI:57305"/>
        <dbReference type="ChEBI" id="CHEBI:78442"/>
        <dbReference type="ChEBI" id="CHEBI:78522"/>
    </reaction>
</comment>
<dbReference type="GO" id="GO:0019478">
    <property type="term" value="P:D-amino acid catabolic process"/>
    <property type="evidence" value="ECO:0007669"/>
    <property type="project" value="UniProtKB-UniRule"/>
</dbReference>
<dbReference type="GO" id="GO:0000049">
    <property type="term" value="F:tRNA binding"/>
    <property type="evidence" value="ECO:0007669"/>
    <property type="project" value="UniProtKB-UniRule"/>
</dbReference>
<dbReference type="InterPro" id="IPR003732">
    <property type="entry name" value="Daa-tRNA_deacyls_DTD"/>
</dbReference>
<protein>
    <recommendedName>
        <fullName evidence="2">D-aminoacyl-tRNA deacylase</fullName>
        <shortName evidence="2">DTD</shortName>
        <ecNumber evidence="2">3.1.1.96</ecNumber>
    </recommendedName>
    <alternativeName>
        <fullName evidence="2">Gly-tRNA(Ala) deacylase</fullName>
        <ecNumber evidence="2">3.1.1.-</ecNumber>
    </alternativeName>
</protein>
<dbReference type="EC" id="3.1.1.-" evidence="2"/>
<dbReference type="GO" id="GO:0051500">
    <property type="term" value="F:D-tyrosyl-tRNA(Tyr) deacylase activity"/>
    <property type="evidence" value="ECO:0007669"/>
    <property type="project" value="TreeGrafter"/>
</dbReference>
<dbReference type="SUPFAM" id="SSF69500">
    <property type="entry name" value="DTD-like"/>
    <property type="match status" value="1"/>
</dbReference>
<dbReference type="FunFam" id="3.50.80.10:FF:000001">
    <property type="entry name" value="D-aminoacyl-tRNA deacylase"/>
    <property type="match status" value="1"/>
</dbReference>
<reference evidence="3 4" key="1">
    <citation type="submission" date="2016-11" db="EMBL/GenBank/DDBJ databases">
        <title>Study of marine rhodopsin-containing bacteria.</title>
        <authorList>
            <person name="Yoshizawa S."/>
            <person name="Kumagai Y."/>
            <person name="Kogure K."/>
        </authorList>
    </citation>
    <scope>NUCLEOTIDE SEQUENCE [LARGE SCALE GENOMIC DNA]</scope>
    <source>
        <strain evidence="3 4">SAORIC-28</strain>
    </source>
</reference>
<comment type="domain">
    <text evidence="2">A Gly-cisPro motif from one monomer fits into the active site of the other monomer to allow specific chiral rejection of L-amino acids.</text>
</comment>
<feature type="short sequence motif" description="Gly-cisPro motif, important for rejection of L-amino acids" evidence="2">
    <location>
        <begin position="138"/>
        <end position="139"/>
    </location>
</feature>
<dbReference type="AlphaFoldDB" id="A0A271J487"/>
<dbReference type="CDD" id="cd00563">
    <property type="entry name" value="Dtyr_deacylase"/>
    <property type="match status" value="1"/>
</dbReference>
<evidence type="ECO:0000313" key="4">
    <source>
        <dbReference type="Proteomes" id="UP000216339"/>
    </source>
</evidence>
<dbReference type="EC" id="3.1.1.96" evidence="2"/>
<gene>
    <name evidence="2" type="primary">dtd</name>
    <name evidence="3" type="ORF">BSZ37_18380</name>
</gene>
<dbReference type="PANTHER" id="PTHR10472">
    <property type="entry name" value="D-TYROSYL-TRNA TYR DEACYLASE"/>
    <property type="match status" value="1"/>
</dbReference>
<proteinExistence type="inferred from homology"/>
<dbReference type="PANTHER" id="PTHR10472:SF5">
    <property type="entry name" value="D-AMINOACYL-TRNA DEACYLASE 1"/>
    <property type="match status" value="1"/>
</dbReference>
<sequence>MIALVQRVSSASVHVDGETVGEVRRGLLVLLGVVDGDTEAEKDWLADKVARLRIFPDDDGRMNRSLQDVGGGALVVSQFTLAGDARKGTRPSYARAARPEVAEPLYEAFAAALAERLDGPVATGVFGAKMEVALVNDGPVTLWIERAPDA</sequence>
<keyword evidence="2" id="KW-0378">Hydrolase</keyword>
<dbReference type="OrthoDB" id="9801395at2"/>
<comment type="function">
    <text evidence="2">An aminoacyl-tRNA editing enzyme that deacylates mischarged D-aminoacyl-tRNAs. Also deacylates mischarged glycyl-tRNA(Ala), protecting cells against glycine mischarging by AlaRS. Acts via tRNA-based rather than protein-based catalysis; rejects L-amino acids rather than detecting D-amino acids in the active site. By recycling D-aminoacyl-tRNA to D-amino acids and free tRNA molecules, this enzyme counteracts the toxicity associated with the formation of D-aminoacyl-tRNA entities in vivo and helps enforce protein L-homochirality.</text>
</comment>
<comment type="caution">
    <text evidence="3">The sequence shown here is derived from an EMBL/GenBank/DDBJ whole genome shotgun (WGS) entry which is preliminary data.</text>
</comment>
<keyword evidence="2" id="KW-0694">RNA-binding</keyword>
<name>A0A271J487_9BACT</name>
<evidence type="ECO:0000313" key="3">
    <source>
        <dbReference type="EMBL" id="PAP78253.1"/>
    </source>
</evidence>
<keyword evidence="2" id="KW-0963">Cytoplasm</keyword>
<dbReference type="Proteomes" id="UP000216339">
    <property type="component" value="Unassembled WGS sequence"/>
</dbReference>
<dbReference type="NCBIfam" id="TIGR00256">
    <property type="entry name" value="D-aminoacyl-tRNA deacylase"/>
    <property type="match status" value="1"/>
</dbReference>
<dbReference type="EMBL" id="MQWD01000001">
    <property type="protein sequence ID" value="PAP78253.1"/>
    <property type="molecule type" value="Genomic_DNA"/>
</dbReference>
<evidence type="ECO:0000256" key="1">
    <source>
        <dbReference type="ARBA" id="ARBA00009673"/>
    </source>
</evidence>
<dbReference type="Pfam" id="PF02580">
    <property type="entry name" value="Tyr_Deacylase"/>
    <property type="match status" value="1"/>
</dbReference>
<accession>A0A271J487</accession>
<dbReference type="RefSeq" id="WP_095511938.1">
    <property type="nucleotide sequence ID" value="NZ_MQWD01000001.1"/>
</dbReference>
<keyword evidence="2" id="KW-0820">tRNA-binding</keyword>
<dbReference type="InterPro" id="IPR023509">
    <property type="entry name" value="DTD-like_sf"/>
</dbReference>
<dbReference type="GO" id="GO:0043908">
    <property type="term" value="F:Ser(Gly)-tRNA(Ala) hydrolase activity"/>
    <property type="evidence" value="ECO:0007669"/>
    <property type="project" value="UniProtKB-UniRule"/>
</dbReference>
<dbReference type="HAMAP" id="MF_00518">
    <property type="entry name" value="Deacylase_Dtd"/>
    <property type="match status" value="1"/>
</dbReference>
<comment type="catalytic activity">
    <reaction evidence="2">
        <text>a D-aminoacyl-tRNA + H2O = a tRNA + a D-alpha-amino acid + H(+)</text>
        <dbReference type="Rhea" id="RHEA:13953"/>
        <dbReference type="Rhea" id="RHEA-COMP:10123"/>
        <dbReference type="Rhea" id="RHEA-COMP:10124"/>
        <dbReference type="ChEBI" id="CHEBI:15377"/>
        <dbReference type="ChEBI" id="CHEBI:15378"/>
        <dbReference type="ChEBI" id="CHEBI:59871"/>
        <dbReference type="ChEBI" id="CHEBI:78442"/>
        <dbReference type="ChEBI" id="CHEBI:79333"/>
        <dbReference type="EC" id="3.1.1.96"/>
    </reaction>
</comment>
<evidence type="ECO:0000256" key="2">
    <source>
        <dbReference type="HAMAP-Rule" id="MF_00518"/>
    </source>
</evidence>
<dbReference type="GO" id="GO:0005737">
    <property type="term" value="C:cytoplasm"/>
    <property type="evidence" value="ECO:0007669"/>
    <property type="project" value="UniProtKB-SubCell"/>
</dbReference>
<comment type="subcellular location">
    <subcellularLocation>
        <location evidence="2">Cytoplasm</location>
    </subcellularLocation>
</comment>
<organism evidence="3 4">
    <name type="scientific">Rubrivirga marina</name>
    <dbReference type="NCBI Taxonomy" id="1196024"/>
    <lineage>
        <taxon>Bacteria</taxon>
        <taxon>Pseudomonadati</taxon>
        <taxon>Rhodothermota</taxon>
        <taxon>Rhodothermia</taxon>
        <taxon>Rhodothermales</taxon>
        <taxon>Rubricoccaceae</taxon>
        <taxon>Rubrivirga</taxon>
    </lineage>
</organism>